<dbReference type="STRING" id="1123272.SAMN02745824_0455"/>
<dbReference type="Gene3D" id="3.40.630.30">
    <property type="match status" value="1"/>
</dbReference>
<feature type="domain" description="N-acetyltransferase" evidence="1">
    <location>
        <begin position="3"/>
        <end position="148"/>
    </location>
</feature>
<name>A0A1N6CN50_9SPHN</name>
<dbReference type="PROSITE" id="PS51186">
    <property type="entry name" value="GNAT"/>
    <property type="match status" value="1"/>
</dbReference>
<keyword evidence="2" id="KW-0808">Transferase</keyword>
<protein>
    <submittedName>
        <fullName evidence="2">Acetyltransferase (GNAT) domain-containing protein</fullName>
    </submittedName>
</protein>
<accession>A0A1N6CN50</accession>
<dbReference type="GO" id="GO:0016747">
    <property type="term" value="F:acyltransferase activity, transferring groups other than amino-acyl groups"/>
    <property type="evidence" value="ECO:0007669"/>
    <property type="project" value="InterPro"/>
</dbReference>
<evidence type="ECO:0000259" key="1">
    <source>
        <dbReference type="PROSITE" id="PS51186"/>
    </source>
</evidence>
<dbReference type="RefSeq" id="WP_074203523.1">
    <property type="nucleotide sequence ID" value="NZ_FSQW01000001.1"/>
</dbReference>
<dbReference type="SUPFAM" id="SSF55729">
    <property type="entry name" value="Acyl-CoA N-acyltransferases (Nat)"/>
    <property type="match status" value="1"/>
</dbReference>
<organism evidence="2 3">
    <name type="scientific">Parasphingorhabdus marina DSM 22363</name>
    <dbReference type="NCBI Taxonomy" id="1123272"/>
    <lineage>
        <taxon>Bacteria</taxon>
        <taxon>Pseudomonadati</taxon>
        <taxon>Pseudomonadota</taxon>
        <taxon>Alphaproteobacteria</taxon>
        <taxon>Sphingomonadales</taxon>
        <taxon>Sphingomonadaceae</taxon>
        <taxon>Parasphingorhabdus</taxon>
    </lineage>
</organism>
<evidence type="ECO:0000313" key="3">
    <source>
        <dbReference type="Proteomes" id="UP000185192"/>
    </source>
</evidence>
<dbReference type="AlphaFoldDB" id="A0A1N6CN50"/>
<dbReference type="EMBL" id="FSQW01000001">
    <property type="protein sequence ID" value="SIN59917.1"/>
    <property type="molecule type" value="Genomic_DNA"/>
</dbReference>
<dbReference type="Pfam" id="PF13508">
    <property type="entry name" value="Acetyltransf_7"/>
    <property type="match status" value="1"/>
</dbReference>
<dbReference type="InterPro" id="IPR016181">
    <property type="entry name" value="Acyl_CoA_acyltransferase"/>
</dbReference>
<proteinExistence type="predicted"/>
<dbReference type="InterPro" id="IPR000182">
    <property type="entry name" value="GNAT_dom"/>
</dbReference>
<reference evidence="3" key="1">
    <citation type="submission" date="2016-11" db="EMBL/GenBank/DDBJ databases">
        <authorList>
            <person name="Varghese N."/>
            <person name="Submissions S."/>
        </authorList>
    </citation>
    <scope>NUCLEOTIDE SEQUENCE [LARGE SCALE GENOMIC DNA]</scope>
    <source>
        <strain evidence="3">DSM 22363</strain>
    </source>
</reference>
<evidence type="ECO:0000313" key="2">
    <source>
        <dbReference type="EMBL" id="SIN59917.1"/>
    </source>
</evidence>
<gene>
    <name evidence="2" type="ORF">SAMN02745824_0455</name>
</gene>
<dbReference type="OrthoDB" id="2380306at2"/>
<dbReference type="CDD" id="cd04301">
    <property type="entry name" value="NAT_SF"/>
    <property type="match status" value="1"/>
</dbReference>
<sequence>MTPVIRTYRGKDKADCLALFDSNVPDFFDASERDMFAGFLDAPQGEYFVIEQDGRICGCGGIAREDRGQARFTWGMVDNSLHGAGLGRLLAEHRLQVIEQSGDYSEAELFTTHRVAPFFAKFGFEIRGVEKDGFAPGMDKVQMIRPVAG</sequence>
<dbReference type="Proteomes" id="UP000185192">
    <property type="component" value="Unassembled WGS sequence"/>
</dbReference>
<keyword evidence="3" id="KW-1185">Reference proteome</keyword>